<dbReference type="AlphaFoldDB" id="A0A3N1L0Y8"/>
<dbReference type="PANTHER" id="PTHR13847">
    <property type="entry name" value="SARCOSINE DEHYDROGENASE-RELATED"/>
    <property type="match status" value="1"/>
</dbReference>
<dbReference type="Gene3D" id="3.30.9.10">
    <property type="entry name" value="D-Amino Acid Oxidase, subunit A, domain 2"/>
    <property type="match status" value="1"/>
</dbReference>
<protein>
    <submittedName>
        <fullName evidence="3">Glycine/D-amino acid oxidase-like deaminating enzyme</fullName>
    </submittedName>
</protein>
<keyword evidence="1" id="KW-0560">Oxidoreductase</keyword>
<evidence type="ECO:0000313" key="4">
    <source>
        <dbReference type="Proteomes" id="UP000278222"/>
    </source>
</evidence>
<name>A0A3N1L0Y8_9PROT</name>
<dbReference type="RefSeq" id="WP_123692062.1">
    <property type="nucleotide sequence ID" value="NZ_AP019700.1"/>
</dbReference>
<comment type="caution">
    <text evidence="3">The sequence shown here is derived from an EMBL/GenBank/DDBJ whole genome shotgun (WGS) entry which is preliminary data.</text>
</comment>
<dbReference type="GO" id="GO:0005737">
    <property type="term" value="C:cytoplasm"/>
    <property type="evidence" value="ECO:0007669"/>
    <property type="project" value="TreeGrafter"/>
</dbReference>
<dbReference type="InterPro" id="IPR036188">
    <property type="entry name" value="FAD/NAD-bd_sf"/>
</dbReference>
<dbReference type="InterPro" id="IPR006076">
    <property type="entry name" value="FAD-dep_OxRdtase"/>
</dbReference>
<keyword evidence="4" id="KW-1185">Reference proteome</keyword>
<feature type="domain" description="FAD dependent oxidoreductase" evidence="2">
    <location>
        <begin position="32"/>
        <end position="385"/>
    </location>
</feature>
<evidence type="ECO:0000313" key="3">
    <source>
        <dbReference type="EMBL" id="ROP84268.1"/>
    </source>
</evidence>
<evidence type="ECO:0000256" key="1">
    <source>
        <dbReference type="ARBA" id="ARBA00023002"/>
    </source>
</evidence>
<dbReference type="Proteomes" id="UP000278222">
    <property type="component" value="Unassembled WGS sequence"/>
</dbReference>
<dbReference type="GO" id="GO:0016491">
    <property type="term" value="F:oxidoreductase activity"/>
    <property type="evidence" value="ECO:0007669"/>
    <property type="project" value="UniProtKB-KW"/>
</dbReference>
<gene>
    <name evidence="3" type="ORF">EDC65_3618</name>
</gene>
<dbReference type="EMBL" id="RJKX01000015">
    <property type="protein sequence ID" value="ROP84268.1"/>
    <property type="molecule type" value="Genomic_DNA"/>
</dbReference>
<dbReference type="OrthoDB" id="9806601at2"/>
<evidence type="ECO:0000259" key="2">
    <source>
        <dbReference type="Pfam" id="PF01266"/>
    </source>
</evidence>
<organism evidence="3 4">
    <name type="scientific">Stella humosa</name>
    <dbReference type="NCBI Taxonomy" id="94"/>
    <lineage>
        <taxon>Bacteria</taxon>
        <taxon>Pseudomonadati</taxon>
        <taxon>Pseudomonadota</taxon>
        <taxon>Alphaproteobacteria</taxon>
        <taxon>Rhodospirillales</taxon>
        <taxon>Stellaceae</taxon>
        <taxon>Stella</taxon>
    </lineage>
</organism>
<proteinExistence type="predicted"/>
<dbReference type="PANTHER" id="PTHR13847:SF281">
    <property type="entry name" value="FAD DEPENDENT OXIDOREDUCTASE DOMAIN-CONTAINING PROTEIN"/>
    <property type="match status" value="1"/>
</dbReference>
<sequence length="428" mass="45912">MTDAPALPPSLWAATAPPGPATRPLAGDVTADVAVVGAGYTGLSTALHLAQRGASVVVVEAAAVGWGASGRNNGQVIPTHPRFDPDHFVAMLGPEKGEAYAALVRDSAGYTFDLIRRHGMDCEAEQNGWIQPAHRPGRVALSRRRAEQWGRRGAPVEVLDRQQTAAVTGSDFWHGGWLNRDGGHVNPLAYARGLAHAAVAAGVRLHEASPATGLARDGQRWRVTTPGGAVLAGQVVLATNAYSDDLWPGLRRTVIPVRSYQMATRPLGENVRRSILVGNVALSDTQGDLHFFRFDRAGRLVSGGALVVHAGHDARLRRRIGQRLQKVFPQIGEVAFDHLWHGSVGITADRMPHLHELAPGVVAWIGCQGRGVALASILGREIARWLDGGDGRDMPLPLSPLRPIAAHGFARRIARGMLLLYRWRDGRG</sequence>
<dbReference type="Pfam" id="PF01266">
    <property type="entry name" value="DAO"/>
    <property type="match status" value="1"/>
</dbReference>
<reference evidence="3 4" key="1">
    <citation type="submission" date="2018-11" db="EMBL/GenBank/DDBJ databases">
        <title>Genomic Encyclopedia of Type Strains, Phase IV (KMG-IV): sequencing the most valuable type-strain genomes for metagenomic binning, comparative biology and taxonomic classification.</title>
        <authorList>
            <person name="Goeker M."/>
        </authorList>
    </citation>
    <scope>NUCLEOTIDE SEQUENCE [LARGE SCALE GENOMIC DNA]</scope>
    <source>
        <strain evidence="3 4">DSM 5900</strain>
    </source>
</reference>
<dbReference type="SUPFAM" id="SSF51905">
    <property type="entry name" value="FAD/NAD(P)-binding domain"/>
    <property type="match status" value="1"/>
</dbReference>
<accession>A0A3N1L0Y8</accession>
<dbReference type="Gene3D" id="3.50.50.60">
    <property type="entry name" value="FAD/NAD(P)-binding domain"/>
    <property type="match status" value="1"/>
</dbReference>